<dbReference type="SMART" id="SM00399">
    <property type="entry name" value="ZnF_C4"/>
    <property type="match status" value="1"/>
</dbReference>
<evidence type="ECO:0000256" key="3">
    <source>
        <dbReference type="ARBA" id="ARBA00022771"/>
    </source>
</evidence>
<dbReference type="RefSeq" id="XP_013414360.1">
    <property type="nucleotide sequence ID" value="XM_013558906.2"/>
</dbReference>
<dbReference type="InterPro" id="IPR001628">
    <property type="entry name" value="Znf_hrmn_rcpt"/>
</dbReference>
<proteinExistence type="inferred from homology"/>
<dbReference type="InterPro" id="IPR050234">
    <property type="entry name" value="Nuclear_hormone_rcpt_NR1"/>
</dbReference>
<dbReference type="GO" id="GO:0005634">
    <property type="term" value="C:nucleus"/>
    <property type="evidence" value="ECO:0007669"/>
    <property type="project" value="UniProtKB-SubCell"/>
</dbReference>
<dbReference type="InterPro" id="IPR001723">
    <property type="entry name" value="Nuclear_hrmn_rcpt"/>
</dbReference>
<dbReference type="InterPro" id="IPR013088">
    <property type="entry name" value="Znf_NHR/GATA"/>
</dbReference>
<keyword evidence="8 10" id="KW-0675">Receptor</keyword>
<evidence type="ECO:0000313" key="15">
    <source>
        <dbReference type="RefSeq" id="XP_013414360.1"/>
    </source>
</evidence>
<dbReference type="FunFam" id="3.30.50.10:FF:000030">
    <property type="entry name" value="Nuclear Hormone Receptor family"/>
    <property type="match status" value="1"/>
</dbReference>
<dbReference type="Proteomes" id="UP000085678">
    <property type="component" value="Unplaced"/>
</dbReference>
<comment type="similarity">
    <text evidence="1 10">Belongs to the nuclear hormone receptor family.</text>
</comment>
<evidence type="ECO:0000256" key="6">
    <source>
        <dbReference type="ARBA" id="ARBA00023125"/>
    </source>
</evidence>
<feature type="domain" description="NR LBD" evidence="13">
    <location>
        <begin position="203"/>
        <end position="468"/>
    </location>
</feature>
<dbReference type="CDD" id="cd06916">
    <property type="entry name" value="NR_DBD_like"/>
    <property type="match status" value="1"/>
</dbReference>
<reference evidence="15" key="1">
    <citation type="submission" date="2025-08" db="UniProtKB">
        <authorList>
            <consortium name="RefSeq"/>
        </authorList>
    </citation>
    <scope>IDENTIFICATION</scope>
    <source>
        <tissue evidence="15">Gonads</tissue>
    </source>
</reference>
<dbReference type="PRINTS" id="PR00398">
    <property type="entry name" value="STRDHORMONER"/>
</dbReference>
<dbReference type="SMART" id="SM00430">
    <property type="entry name" value="HOLI"/>
    <property type="match status" value="1"/>
</dbReference>
<keyword evidence="3 10" id="KW-0863">Zinc-finger</keyword>
<evidence type="ECO:0000259" key="12">
    <source>
        <dbReference type="PROSITE" id="PS51030"/>
    </source>
</evidence>
<feature type="domain" description="Nuclear receptor" evidence="12">
    <location>
        <begin position="86"/>
        <end position="161"/>
    </location>
</feature>
<dbReference type="InterPro" id="IPR035500">
    <property type="entry name" value="NHR-like_dom_sf"/>
</dbReference>
<dbReference type="PANTHER" id="PTHR24082">
    <property type="entry name" value="NUCLEAR HORMONE RECEPTOR"/>
    <property type="match status" value="1"/>
</dbReference>
<evidence type="ECO:0000256" key="4">
    <source>
        <dbReference type="ARBA" id="ARBA00022833"/>
    </source>
</evidence>
<feature type="compositionally biased region" description="Low complexity" evidence="11">
    <location>
        <begin position="58"/>
        <end position="74"/>
    </location>
</feature>
<comment type="subcellular location">
    <subcellularLocation>
        <location evidence="10">Nucleus</location>
    </subcellularLocation>
</comment>
<dbReference type="PANTHER" id="PTHR24082:SF506">
    <property type="entry name" value="NR LBD DOMAIN-CONTAINING PROTEIN"/>
    <property type="match status" value="1"/>
</dbReference>
<dbReference type="PRINTS" id="PR00047">
    <property type="entry name" value="STROIDFINGER"/>
</dbReference>
<evidence type="ECO:0000313" key="14">
    <source>
        <dbReference type="Proteomes" id="UP000085678"/>
    </source>
</evidence>
<dbReference type="Pfam" id="PF00104">
    <property type="entry name" value="Hormone_recep"/>
    <property type="match status" value="1"/>
</dbReference>
<keyword evidence="7 10" id="KW-0804">Transcription</keyword>
<evidence type="ECO:0000256" key="10">
    <source>
        <dbReference type="RuleBase" id="RU004334"/>
    </source>
</evidence>
<dbReference type="PROSITE" id="PS00031">
    <property type="entry name" value="NUCLEAR_REC_DBD_1"/>
    <property type="match status" value="1"/>
</dbReference>
<name>A0A1S3JVD1_LINAN</name>
<evidence type="ECO:0000256" key="5">
    <source>
        <dbReference type="ARBA" id="ARBA00023015"/>
    </source>
</evidence>
<keyword evidence="14" id="KW-1185">Reference proteome</keyword>
<organism evidence="14 15">
    <name type="scientific">Lingula anatina</name>
    <name type="common">Brachiopod</name>
    <name type="synonym">Lingula unguis</name>
    <dbReference type="NCBI Taxonomy" id="7574"/>
    <lineage>
        <taxon>Eukaryota</taxon>
        <taxon>Metazoa</taxon>
        <taxon>Spiralia</taxon>
        <taxon>Lophotrochozoa</taxon>
        <taxon>Brachiopoda</taxon>
        <taxon>Linguliformea</taxon>
        <taxon>Lingulata</taxon>
        <taxon>Lingulida</taxon>
        <taxon>Linguloidea</taxon>
        <taxon>Lingulidae</taxon>
        <taxon>Lingula</taxon>
    </lineage>
</organism>
<dbReference type="InterPro" id="IPR000536">
    <property type="entry name" value="Nucl_hrmn_rcpt_lig-bd"/>
</dbReference>
<keyword evidence="9 10" id="KW-0539">Nucleus</keyword>
<dbReference type="Pfam" id="PF00105">
    <property type="entry name" value="zf-C4"/>
    <property type="match status" value="1"/>
</dbReference>
<dbReference type="Gene3D" id="1.10.565.10">
    <property type="entry name" value="Retinoid X Receptor"/>
    <property type="match status" value="1"/>
</dbReference>
<accession>A0A1S3JVD1</accession>
<keyword evidence="2 10" id="KW-0479">Metal-binding</keyword>
<dbReference type="PROSITE" id="PS51030">
    <property type="entry name" value="NUCLEAR_REC_DBD_2"/>
    <property type="match status" value="1"/>
</dbReference>
<evidence type="ECO:0000256" key="2">
    <source>
        <dbReference type="ARBA" id="ARBA00022723"/>
    </source>
</evidence>
<gene>
    <name evidence="15" type="primary">LOC106176495</name>
</gene>
<evidence type="ECO:0000256" key="11">
    <source>
        <dbReference type="SAM" id="MobiDB-lite"/>
    </source>
</evidence>
<feature type="region of interest" description="Disordered" evidence="11">
    <location>
        <begin position="54"/>
        <end position="82"/>
    </location>
</feature>
<dbReference type="Gene3D" id="3.30.50.10">
    <property type="entry name" value="Erythroid Transcription Factor GATA-1, subunit A"/>
    <property type="match status" value="1"/>
</dbReference>
<dbReference type="PROSITE" id="PS51843">
    <property type="entry name" value="NR_LBD"/>
    <property type="match status" value="1"/>
</dbReference>
<dbReference type="SUPFAM" id="SSF48508">
    <property type="entry name" value="Nuclear receptor ligand-binding domain"/>
    <property type="match status" value="1"/>
</dbReference>
<evidence type="ECO:0000259" key="13">
    <source>
        <dbReference type="PROSITE" id="PS51843"/>
    </source>
</evidence>
<dbReference type="GeneID" id="106176495"/>
<evidence type="ECO:0000256" key="1">
    <source>
        <dbReference type="ARBA" id="ARBA00005993"/>
    </source>
</evidence>
<dbReference type="InParanoid" id="A0A1S3JVD1"/>
<keyword evidence="5 10" id="KW-0805">Transcription regulation</keyword>
<dbReference type="GO" id="GO:0008270">
    <property type="term" value="F:zinc ion binding"/>
    <property type="evidence" value="ECO:0007669"/>
    <property type="project" value="UniProtKB-KW"/>
</dbReference>
<dbReference type="SUPFAM" id="SSF57716">
    <property type="entry name" value="Glucocorticoid receptor-like (DNA-binding domain)"/>
    <property type="match status" value="1"/>
</dbReference>
<keyword evidence="4 10" id="KW-0862">Zinc</keyword>
<evidence type="ECO:0000256" key="8">
    <source>
        <dbReference type="ARBA" id="ARBA00023170"/>
    </source>
</evidence>
<evidence type="ECO:0000256" key="7">
    <source>
        <dbReference type="ARBA" id="ARBA00023163"/>
    </source>
</evidence>
<keyword evidence="6 10" id="KW-0238">DNA-binding</keyword>
<dbReference type="AlphaFoldDB" id="A0A1S3JVD1"/>
<evidence type="ECO:0000256" key="9">
    <source>
        <dbReference type="ARBA" id="ARBA00023242"/>
    </source>
</evidence>
<protein>
    <submittedName>
        <fullName evidence="15">Retinoic acid receptor alpha isoform X4</fullName>
    </submittedName>
</protein>
<dbReference type="GO" id="GO:0043565">
    <property type="term" value="F:sequence-specific DNA binding"/>
    <property type="evidence" value="ECO:0007669"/>
    <property type="project" value="InterPro"/>
</dbReference>
<dbReference type="GO" id="GO:0003700">
    <property type="term" value="F:DNA-binding transcription factor activity"/>
    <property type="evidence" value="ECO:0007669"/>
    <property type="project" value="InterPro"/>
</dbReference>
<dbReference type="OrthoDB" id="6081310at2759"/>
<sequence>MKTVSEEDMACINMEHPIPWDDLGDLIECAHDVFGESCVTSSLFPMDSSPVVTSPEVDNSSAISSSNIISSSDSITKEDKPPSPLLPPCRVCGEKASGLHYGINTCEACKGFFRRSLQRKEDYQCVGDGNCRIQPGKRNSCAHCRYKKCVSVGMSKKAIKTGRYTHAKRTRDIEEVRKLEGKDDNPADVHPLYMQARDQKEHEITQLIEYLTKAYTELEPTGPDAYKKIAMQQEEFMEHYKLKQEMFGQLEPITKEEYRMFYELTGIDIDDRKSMVQNWTKTLEDGVKKLIRFAKAIPGFMELSLNDQAALIKAARFEARTIMLHRRFDAENCHFTTVNGRIVHRIQLEMLYNDPKWVEALFATGSQMKKLRLTFPETLLVAVIAIVSPDRCELENPAQVEKIQLKMIEALQYSFKVHHPNDKILLAKVIVRLMDLRVLSEWNRKVIESIQLDWPDIEFPPLLLEIIG</sequence>